<reference evidence="2 3" key="1">
    <citation type="submission" date="2019-08" db="EMBL/GenBank/DDBJ databases">
        <authorList>
            <person name="Peeters C."/>
        </authorList>
    </citation>
    <scope>NUCLEOTIDE SEQUENCE [LARGE SCALE GENOMIC DNA]</scope>
    <source>
        <strain evidence="2 3">LMG 31110</strain>
    </source>
</reference>
<feature type="compositionally biased region" description="Basic residues" evidence="1">
    <location>
        <begin position="127"/>
        <end position="136"/>
    </location>
</feature>
<feature type="region of interest" description="Disordered" evidence="1">
    <location>
        <begin position="111"/>
        <end position="148"/>
    </location>
</feature>
<dbReference type="Proteomes" id="UP000337189">
    <property type="component" value="Unassembled WGS sequence"/>
</dbReference>
<feature type="compositionally biased region" description="Polar residues" evidence="1">
    <location>
        <begin position="216"/>
        <end position="228"/>
    </location>
</feature>
<dbReference type="AlphaFoldDB" id="A0A5E4TJB8"/>
<proteinExistence type="predicted"/>
<protein>
    <submittedName>
        <fullName evidence="2">Uncharacterized protein</fullName>
    </submittedName>
</protein>
<organism evidence="2 3">
    <name type="scientific">Pandoraea communis</name>
    <dbReference type="NCBI Taxonomy" id="2508297"/>
    <lineage>
        <taxon>Bacteria</taxon>
        <taxon>Pseudomonadati</taxon>
        <taxon>Pseudomonadota</taxon>
        <taxon>Betaproteobacteria</taxon>
        <taxon>Burkholderiales</taxon>
        <taxon>Burkholderiaceae</taxon>
        <taxon>Pandoraea</taxon>
    </lineage>
</organism>
<evidence type="ECO:0000256" key="1">
    <source>
        <dbReference type="SAM" id="MobiDB-lite"/>
    </source>
</evidence>
<sequence>MGARDPSPCLRVMASQKRNVRRVDTRVGQESVTSFVTVRPLQDLTIRHIAVCTTRSGSIHRRRSLPRDLSRSWVVYRRPRRARLMSRESRGSLADDRFDAVTNTHTAQPCRRHHFAGSSNNTNACRPGRRFPKMHRTGLGPIRHPSIRPTDYAADLRRAAHRDRRRHRPHTHFDFTRRRHRLCSLGERRTGIFRRVRHTRCRHRRLVLATPREQGDCNSTAQVCQSDAGTPPRDLPDAQATA</sequence>
<evidence type="ECO:0000313" key="2">
    <source>
        <dbReference type="EMBL" id="VVD86229.1"/>
    </source>
</evidence>
<feature type="region of interest" description="Disordered" evidence="1">
    <location>
        <begin position="213"/>
        <end position="242"/>
    </location>
</feature>
<name>A0A5E4TJB8_9BURK</name>
<accession>A0A5E4TJB8</accession>
<evidence type="ECO:0000313" key="3">
    <source>
        <dbReference type="Proteomes" id="UP000337189"/>
    </source>
</evidence>
<gene>
    <name evidence="2" type="ORF">PCO31110_01375</name>
</gene>
<dbReference type="EMBL" id="CABPSJ010000002">
    <property type="protein sequence ID" value="VVD86229.1"/>
    <property type="molecule type" value="Genomic_DNA"/>
</dbReference>